<feature type="region of interest" description="Disordered" evidence="2">
    <location>
        <begin position="1"/>
        <end position="58"/>
    </location>
</feature>
<accession>A0A7S1KU40</accession>
<evidence type="ECO:0000256" key="1">
    <source>
        <dbReference type="ARBA" id="ARBA00011069"/>
    </source>
</evidence>
<feature type="compositionally biased region" description="Basic and acidic residues" evidence="2">
    <location>
        <begin position="191"/>
        <end position="202"/>
    </location>
</feature>
<comment type="similarity">
    <text evidence="1">Belongs to the CWC26 family.</text>
</comment>
<dbReference type="AlphaFoldDB" id="A0A7S1KU40"/>
<sequence>MPSSKSSYLSKYLGKPSSSDFLTCSAKKKKKKGSANKKKEKNHFQPVHQGTDLKRGRVFGVKKEQFALGMGEAKNEQEHISSMPIKNTPQMGVEHFRASVPAAGDSSFTPLQRHDSASDQDDTECRVPRHDSDNSDQDDIPRPRSARHDSDTDEVERAPARRHDSDSDQDDIQRRAPRHDSDDSDDSDQDNIERPPFRHDSDTSDQESSSPKRKRQSSLPEQQKKSPTSRSDTIVVPAGLTSVEEIDMHSTKMRQQLNHDIRSMGDLTGRAAETVYRDRKTGRRITKEEYLDTKISDRQRKQQEREKQKQKIDQMFWGRGLVQLMNLTTLYEQKEHLTAEERGTALAFEDPMTNYGKGKKRKRSDQGERGTGSHQDEAHPLSRAFKIPFFRGHFPTNRFEIRPGFRWDGVDRSNGFERRFFSMLSEAETEEKEAYRFRSATM</sequence>
<dbReference type="EMBL" id="HBGD01010342">
    <property type="protein sequence ID" value="CAD9085242.1"/>
    <property type="molecule type" value="Transcribed_RNA"/>
</dbReference>
<feature type="compositionally biased region" description="Basic residues" evidence="2">
    <location>
        <begin position="26"/>
        <end position="41"/>
    </location>
</feature>
<feature type="compositionally biased region" description="Low complexity" evidence="2">
    <location>
        <begin position="1"/>
        <end position="19"/>
    </location>
</feature>
<dbReference type="Pfam" id="PF09736">
    <property type="entry name" value="Bud13"/>
    <property type="match status" value="1"/>
</dbReference>
<organism evidence="3">
    <name type="scientific">Percolomonas cosmopolitus</name>
    <dbReference type="NCBI Taxonomy" id="63605"/>
    <lineage>
        <taxon>Eukaryota</taxon>
        <taxon>Discoba</taxon>
        <taxon>Heterolobosea</taxon>
        <taxon>Tetramitia</taxon>
        <taxon>Eutetramitia</taxon>
        <taxon>Percolomonadidae</taxon>
        <taxon>Percolomonas</taxon>
    </lineage>
</organism>
<dbReference type="InterPro" id="IPR018609">
    <property type="entry name" value="Bud13"/>
</dbReference>
<evidence type="ECO:0000256" key="2">
    <source>
        <dbReference type="SAM" id="MobiDB-lite"/>
    </source>
</evidence>
<name>A0A7S1KU40_9EUKA</name>
<evidence type="ECO:0008006" key="4">
    <source>
        <dbReference type="Google" id="ProtNLM"/>
    </source>
</evidence>
<dbReference type="GO" id="GO:0005684">
    <property type="term" value="C:U2-type spliceosomal complex"/>
    <property type="evidence" value="ECO:0007669"/>
    <property type="project" value="TreeGrafter"/>
</dbReference>
<dbReference type="GO" id="GO:0070274">
    <property type="term" value="C:RES complex"/>
    <property type="evidence" value="ECO:0007669"/>
    <property type="project" value="TreeGrafter"/>
</dbReference>
<proteinExistence type="inferred from homology"/>
<dbReference type="PANTHER" id="PTHR31809">
    <property type="entry name" value="BUD13 HOMOLOG"/>
    <property type="match status" value="1"/>
</dbReference>
<feature type="region of interest" description="Disordered" evidence="2">
    <location>
        <begin position="71"/>
        <end position="237"/>
    </location>
</feature>
<dbReference type="GO" id="GO:0000398">
    <property type="term" value="P:mRNA splicing, via spliceosome"/>
    <property type="evidence" value="ECO:0007669"/>
    <property type="project" value="TreeGrafter"/>
</dbReference>
<dbReference type="GO" id="GO:0003723">
    <property type="term" value="F:RNA binding"/>
    <property type="evidence" value="ECO:0007669"/>
    <property type="project" value="TreeGrafter"/>
</dbReference>
<dbReference type="InterPro" id="IPR051112">
    <property type="entry name" value="CWC26_splicing_factor"/>
</dbReference>
<feature type="compositionally biased region" description="Basic and acidic residues" evidence="2">
    <location>
        <begin position="112"/>
        <end position="181"/>
    </location>
</feature>
<reference evidence="3" key="1">
    <citation type="submission" date="2021-01" db="EMBL/GenBank/DDBJ databases">
        <authorList>
            <person name="Corre E."/>
            <person name="Pelletier E."/>
            <person name="Niang G."/>
            <person name="Scheremetjew M."/>
            <person name="Finn R."/>
            <person name="Kale V."/>
            <person name="Holt S."/>
            <person name="Cochrane G."/>
            <person name="Meng A."/>
            <person name="Brown T."/>
            <person name="Cohen L."/>
        </authorList>
    </citation>
    <scope>NUCLEOTIDE SEQUENCE</scope>
    <source>
        <strain evidence="3">WS</strain>
    </source>
</reference>
<feature type="region of interest" description="Disordered" evidence="2">
    <location>
        <begin position="287"/>
        <end position="311"/>
    </location>
</feature>
<feature type="region of interest" description="Disordered" evidence="2">
    <location>
        <begin position="342"/>
        <end position="378"/>
    </location>
</feature>
<gene>
    <name evidence="3" type="ORF">PCOS0759_LOCUS8496</name>
</gene>
<feature type="compositionally biased region" description="Polar residues" evidence="2">
    <location>
        <begin position="217"/>
        <end position="232"/>
    </location>
</feature>
<dbReference type="PANTHER" id="PTHR31809:SF0">
    <property type="entry name" value="BUD13 HOMOLOG"/>
    <property type="match status" value="1"/>
</dbReference>
<protein>
    <recommendedName>
        <fullName evidence="4">BUD13 homolog</fullName>
    </recommendedName>
</protein>
<evidence type="ECO:0000313" key="3">
    <source>
        <dbReference type="EMBL" id="CAD9085242.1"/>
    </source>
</evidence>